<dbReference type="AlphaFoldDB" id="A0A3T1DDS0"/>
<dbReference type="Pfam" id="PF00528">
    <property type="entry name" value="BPD_transp_1"/>
    <property type="match status" value="1"/>
</dbReference>
<dbReference type="OrthoDB" id="9809173at2"/>
<dbReference type="Gene3D" id="1.10.3720.10">
    <property type="entry name" value="MetI-like"/>
    <property type="match status" value="1"/>
</dbReference>
<evidence type="ECO:0000256" key="7">
    <source>
        <dbReference type="RuleBase" id="RU363032"/>
    </source>
</evidence>
<feature type="transmembrane region" description="Helical" evidence="7">
    <location>
        <begin position="258"/>
        <end position="280"/>
    </location>
</feature>
<evidence type="ECO:0000256" key="2">
    <source>
        <dbReference type="ARBA" id="ARBA00022448"/>
    </source>
</evidence>
<feature type="transmembrane region" description="Helical" evidence="7">
    <location>
        <begin position="152"/>
        <end position="174"/>
    </location>
</feature>
<name>A0A3T1DDS0_9BACL</name>
<evidence type="ECO:0000259" key="8">
    <source>
        <dbReference type="PROSITE" id="PS50928"/>
    </source>
</evidence>
<protein>
    <submittedName>
        <fullName evidence="9">Sugar ABC transporter permease</fullName>
    </submittedName>
</protein>
<dbReference type="KEGG" id="cohn:KCTCHS21_56790"/>
<evidence type="ECO:0000313" key="9">
    <source>
        <dbReference type="EMBL" id="BBI36280.1"/>
    </source>
</evidence>
<keyword evidence="6 7" id="KW-0472">Membrane</keyword>
<dbReference type="InterPro" id="IPR035906">
    <property type="entry name" value="MetI-like_sf"/>
</dbReference>
<dbReference type="GO" id="GO:0055085">
    <property type="term" value="P:transmembrane transport"/>
    <property type="evidence" value="ECO:0007669"/>
    <property type="project" value="InterPro"/>
</dbReference>
<dbReference type="CDD" id="cd06261">
    <property type="entry name" value="TM_PBP2"/>
    <property type="match status" value="1"/>
</dbReference>
<sequence>MYRIRKALPGYLFLLPACLLFAGFMFLPIFKGLQLSFQKWTLNGYEWVGFSNYNHVFGDSFFWKSLWITAVFTVITVVAGLVLSLIAAFMIDPFQQRMQGVFKSAFYLPSVAPIVIVSIIWLWLYHPSFGLLNYLLDFVGVSPILWLGDPKIALFSIILMTVAVSQGANILILVTSLGGIPKDYQEAARIDGANLWQEMIKIKLPMLKPTLTYLIVVNTVGSFQVFAPIYMLTGGGPNRSTTTIGYLIYENAFKKFDFGVASAQAVVLLVIVMIIAIFQFRTMSEDLEY</sequence>
<comment type="subcellular location">
    <subcellularLocation>
        <location evidence="1 7">Cell membrane</location>
        <topology evidence="1 7">Multi-pass membrane protein</topology>
    </subcellularLocation>
</comment>
<evidence type="ECO:0000313" key="10">
    <source>
        <dbReference type="Proteomes" id="UP000289856"/>
    </source>
</evidence>
<evidence type="ECO:0000256" key="6">
    <source>
        <dbReference type="ARBA" id="ARBA00023136"/>
    </source>
</evidence>
<dbReference type="RefSeq" id="WP_130615637.1">
    <property type="nucleotide sequence ID" value="NZ_AP019400.1"/>
</dbReference>
<comment type="similarity">
    <text evidence="7">Belongs to the binding-protein-dependent transport system permease family.</text>
</comment>
<organism evidence="9 10">
    <name type="scientific">Cohnella abietis</name>
    <dbReference type="NCBI Taxonomy" id="2507935"/>
    <lineage>
        <taxon>Bacteria</taxon>
        <taxon>Bacillati</taxon>
        <taxon>Bacillota</taxon>
        <taxon>Bacilli</taxon>
        <taxon>Bacillales</taxon>
        <taxon>Paenibacillaceae</taxon>
        <taxon>Cohnella</taxon>
    </lineage>
</organism>
<feature type="domain" description="ABC transmembrane type-1" evidence="8">
    <location>
        <begin position="62"/>
        <end position="279"/>
    </location>
</feature>
<reference evidence="9 10" key="1">
    <citation type="submission" date="2019-01" db="EMBL/GenBank/DDBJ databases">
        <title>Complete genome sequence of Cohnella hallensis HS21 isolated from Korean fir (Abies koreana) rhizospheric soil.</title>
        <authorList>
            <person name="Jiang L."/>
            <person name="Kang S.W."/>
            <person name="Kim S."/>
            <person name="Jung J."/>
            <person name="Kim C.Y."/>
            <person name="Kim D.H."/>
            <person name="Kim S.W."/>
            <person name="Lee J."/>
        </authorList>
    </citation>
    <scope>NUCLEOTIDE SEQUENCE [LARGE SCALE GENOMIC DNA]</scope>
    <source>
        <strain evidence="9 10">HS21</strain>
    </source>
</reference>
<proteinExistence type="inferred from homology"/>
<evidence type="ECO:0000256" key="3">
    <source>
        <dbReference type="ARBA" id="ARBA00022475"/>
    </source>
</evidence>
<evidence type="ECO:0000256" key="4">
    <source>
        <dbReference type="ARBA" id="ARBA00022692"/>
    </source>
</evidence>
<keyword evidence="3" id="KW-1003">Cell membrane</keyword>
<dbReference type="EMBL" id="AP019400">
    <property type="protein sequence ID" value="BBI36280.1"/>
    <property type="molecule type" value="Genomic_DNA"/>
</dbReference>
<feature type="transmembrane region" description="Helical" evidence="7">
    <location>
        <begin position="211"/>
        <end position="231"/>
    </location>
</feature>
<dbReference type="GO" id="GO:0005886">
    <property type="term" value="C:plasma membrane"/>
    <property type="evidence" value="ECO:0007669"/>
    <property type="project" value="UniProtKB-SubCell"/>
</dbReference>
<evidence type="ECO:0000256" key="5">
    <source>
        <dbReference type="ARBA" id="ARBA00022989"/>
    </source>
</evidence>
<accession>A0A3T1DDS0</accession>
<keyword evidence="2 7" id="KW-0813">Transport</keyword>
<dbReference type="SUPFAM" id="SSF161098">
    <property type="entry name" value="MetI-like"/>
    <property type="match status" value="1"/>
</dbReference>
<feature type="transmembrane region" description="Helical" evidence="7">
    <location>
        <begin position="66"/>
        <end position="92"/>
    </location>
</feature>
<feature type="transmembrane region" description="Helical" evidence="7">
    <location>
        <begin position="12"/>
        <end position="30"/>
    </location>
</feature>
<evidence type="ECO:0000256" key="1">
    <source>
        <dbReference type="ARBA" id="ARBA00004651"/>
    </source>
</evidence>
<keyword evidence="10" id="KW-1185">Reference proteome</keyword>
<dbReference type="PANTHER" id="PTHR30193:SF37">
    <property type="entry name" value="INNER MEMBRANE ABC TRANSPORTER PERMEASE PROTEIN YCJO"/>
    <property type="match status" value="1"/>
</dbReference>
<dbReference type="InterPro" id="IPR051393">
    <property type="entry name" value="ABC_transporter_permease"/>
</dbReference>
<keyword evidence="5 7" id="KW-1133">Transmembrane helix</keyword>
<dbReference type="PROSITE" id="PS50928">
    <property type="entry name" value="ABC_TM1"/>
    <property type="match status" value="1"/>
</dbReference>
<dbReference type="Proteomes" id="UP000289856">
    <property type="component" value="Chromosome"/>
</dbReference>
<dbReference type="InterPro" id="IPR000515">
    <property type="entry name" value="MetI-like"/>
</dbReference>
<keyword evidence="4 7" id="KW-0812">Transmembrane</keyword>
<dbReference type="PANTHER" id="PTHR30193">
    <property type="entry name" value="ABC TRANSPORTER PERMEASE PROTEIN"/>
    <property type="match status" value="1"/>
</dbReference>
<feature type="transmembrane region" description="Helical" evidence="7">
    <location>
        <begin position="104"/>
        <end position="124"/>
    </location>
</feature>
<gene>
    <name evidence="9" type="ORF">KCTCHS21_56790</name>
</gene>